<keyword evidence="6" id="KW-0282">Flagellum</keyword>
<dbReference type="NCBIfam" id="TIGR02550">
    <property type="entry name" value="flagell_flgL"/>
    <property type="match status" value="1"/>
</dbReference>
<feature type="domain" description="Flagellin C-terminal" evidence="5">
    <location>
        <begin position="215"/>
        <end position="294"/>
    </location>
</feature>
<dbReference type="Proteomes" id="UP000093080">
    <property type="component" value="Unassembled WGS sequence"/>
</dbReference>
<gene>
    <name evidence="6" type="ORF">DBT_0910</name>
</gene>
<keyword evidence="7" id="KW-1185">Reference proteome</keyword>
<dbReference type="Pfam" id="PF00669">
    <property type="entry name" value="Flagellin_N"/>
    <property type="match status" value="1"/>
</dbReference>
<dbReference type="Pfam" id="PF00700">
    <property type="entry name" value="Flagellin_C"/>
    <property type="match status" value="1"/>
</dbReference>
<dbReference type="RefSeq" id="WP_067616797.1">
    <property type="nucleotide sequence ID" value="NZ_MAGO01000004.1"/>
</dbReference>
<keyword evidence="6" id="KW-0969">Cilium</keyword>
<evidence type="ECO:0000313" key="6">
    <source>
        <dbReference type="EMBL" id="OCC15559.1"/>
    </source>
</evidence>
<proteinExistence type="inferred from homology"/>
<dbReference type="InterPro" id="IPR046358">
    <property type="entry name" value="Flagellin_C"/>
</dbReference>
<name>A0A1B9F6J6_9BACT</name>
<sequence length="298" mass="32442">MRVTVANIFNQIKTDLGNITEEMSLKTSQISSGKIYRRPSDAPVALTHALSIRSSISVTNQVQRNIVYGQGWTRSTEEVLNQVQERLTRAKTLAIQGANDTQNADTRRAIAEEVKGILEELVSLGNTRFGGRYLFGGTKTKGYDRGQAPFVLGQDGKVQYLGNRDNFEITVADGLTKVINIDGDTAFMQGGVFDSVSKLYDSLVSNSQEDIDASIGAIDEALKNISVQISKAGSISGSLERLESMADSLELTDKERLSDIEDIDMVEAATDLTRLQTSYQASLAAASKIMQLSLADFI</sequence>
<accession>A0A1B9F6J6</accession>
<dbReference type="GO" id="GO:0009424">
    <property type="term" value="C:bacterial-type flagellum hook"/>
    <property type="evidence" value="ECO:0007669"/>
    <property type="project" value="InterPro"/>
</dbReference>
<dbReference type="GO" id="GO:0071973">
    <property type="term" value="P:bacterial-type flagellum-dependent cell motility"/>
    <property type="evidence" value="ECO:0007669"/>
    <property type="project" value="InterPro"/>
</dbReference>
<keyword evidence="3" id="KW-0975">Bacterial flagellum</keyword>
<comment type="similarity">
    <text evidence="2">Belongs to the bacterial flagellin family.</text>
</comment>
<comment type="caution">
    <text evidence="6">The sequence shown here is derived from an EMBL/GenBank/DDBJ whole genome shotgun (WGS) entry which is preliminary data.</text>
</comment>
<evidence type="ECO:0000256" key="1">
    <source>
        <dbReference type="ARBA" id="ARBA00004365"/>
    </source>
</evidence>
<organism evidence="6 7">
    <name type="scientific">Dissulfuribacter thermophilus</name>
    <dbReference type="NCBI Taxonomy" id="1156395"/>
    <lineage>
        <taxon>Bacteria</taxon>
        <taxon>Pseudomonadati</taxon>
        <taxon>Thermodesulfobacteriota</taxon>
        <taxon>Dissulfuribacteria</taxon>
        <taxon>Dissulfuribacterales</taxon>
        <taxon>Dissulfuribacteraceae</taxon>
        <taxon>Dissulfuribacter</taxon>
    </lineage>
</organism>
<comment type="subcellular location">
    <subcellularLocation>
        <location evidence="1">Bacterial flagellum</location>
    </subcellularLocation>
</comment>
<evidence type="ECO:0000256" key="3">
    <source>
        <dbReference type="ARBA" id="ARBA00023143"/>
    </source>
</evidence>
<dbReference type="GO" id="GO:0005198">
    <property type="term" value="F:structural molecule activity"/>
    <property type="evidence" value="ECO:0007669"/>
    <property type="project" value="InterPro"/>
</dbReference>
<dbReference type="SUPFAM" id="SSF64518">
    <property type="entry name" value="Phase 1 flagellin"/>
    <property type="match status" value="1"/>
</dbReference>
<evidence type="ECO:0000259" key="4">
    <source>
        <dbReference type="Pfam" id="PF00669"/>
    </source>
</evidence>
<dbReference type="PANTHER" id="PTHR42792:SF1">
    <property type="entry name" value="FLAGELLAR HOOK-ASSOCIATED PROTEIN 3"/>
    <property type="match status" value="1"/>
</dbReference>
<evidence type="ECO:0000259" key="5">
    <source>
        <dbReference type="Pfam" id="PF00700"/>
    </source>
</evidence>
<dbReference type="InterPro" id="IPR001029">
    <property type="entry name" value="Flagellin_N"/>
</dbReference>
<dbReference type="InterPro" id="IPR001492">
    <property type="entry name" value="Flagellin"/>
</dbReference>
<feature type="domain" description="Flagellin N-terminal" evidence="4">
    <location>
        <begin position="10"/>
        <end position="140"/>
    </location>
</feature>
<dbReference type="Gene3D" id="1.20.1330.10">
    <property type="entry name" value="f41 fragment of flagellin, N-terminal domain"/>
    <property type="match status" value="1"/>
</dbReference>
<protein>
    <submittedName>
        <fullName evidence="6">Flagellar hook-associated protein FlgL</fullName>
    </submittedName>
</protein>
<dbReference type="AlphaFoldDB" id="A0A1B9F6J6"/>
<dbReference type="OrthoDB" id="9758307at2"/>
<dbReference type="PANTHER" id="PTHR42792">
    <property type="entry name" value="FLAGELLIN"/>
    <property type="match status" value="1"/>
</dbReference>
<dbReference type="EMBL" id="MAGO01000004">
    <property type="protein sequence ID" value="OCC15559.1"/>
    <property type="molecule type" value="Genomic_DNA"/>
</dbReference>
<reference evidence="6 7" key="1">
    <citation type="submission" date="2016-06" db="EMBL/GenBank/DDBJ databases">
        <title>Respiratory ammonification of nitrate coupled to the oxidation of elemental sulfur in deep-sea autotrophic thermophilic bacteria.</title>
        <authorList>
            <person name="Slobodkina G.B."/>
            <person name="Mardanov A.V."/>
            <person name="Ravin N.V."/>
            <person name="Frolova A.A."/>
            <person name="Viryasiv M.B."/>
            <person name="Chernyh N.A."/>
            <person name="Bonch-Osmolovskaya E.A."/>
            <person name="Slobodkin A.I."/>
        </authorList>
    </citation>
    <scope>NUCLEOTIDE SEQUENCE [LARGE SCALE GENOMIC DNA]</scope>
    <source>
        <strain evidence="6 7">S69</strain>
    </source>
</reference>
<evidence type="ECO:0000313" key="7">
    <source>
        <dbReference type="Proteomes" id="UP000093080"/>
    </source>
</evidence>
<evidence type="ECO:0000256" key="2">
    <source>
        <dbReference type="ARBA" id="ARBA00005709"/>
    </source>
</evidence>
<keyword evidence="6" id="KW-0966">Cell projection</keyword>
<dbReference type="InterPro" id="IPR013384">
    <property type="entry name" value="Flagell_FlgL"/>
</dbReference>
<dbReference type="STRING" id="1156395.DBT_0910"/>